<sequence>MTVNSSKIPSQMQANANSTVLNAPAKVRTLTSIGGRIPNPAIERLKIAERLCKRDPRELFPKSAGHRSTSSNSQNPAHREALFTPTSTVQLVLHSQWFWTSVSRNGHEGLNE</sequence>
<organism evidence="2 3">
    <name type="scientific">Entomortierella chlamydospora</name>
    <dbReference type="NCBI Taxonomy" id="101097"/>
    <lineage>
        <taxon>Eukaryota</taxon>
        <taxon>Fungi</taxon>
        <taxon>Fungi incertae sedis</taxon>
        <taxon>Mucoromycota</taxon>
        <taxon>Mortierellomycotina</taxon>
        <taxon>Mortierellomycetes</taxon>
        <taxon>Mortierellales</taxon>
        <taxon>Mortierellaceae</taxon>
        <taxon>Entomortierella</taxon>
    </lineage>
</organism>
<gene>
    <name evidence="2" type="ORF">BGZ80_000569</name>
</gene>
<proteinExistence type="predicted"/>
<dbReference type="EMBL" id="JAAAID010000112">
    <property type="protein sequence ID" value="KAG0022299.1"/>
    <property type="molecule type" value="Genomic_DNA"/>
</dbReference>
<protein>
    <submittedName>
        <fullName evidence="2">Uncharacterized protein</fullName>
    </submittedName>
</protein>
<dbReference type="Proteomes" id="UP000703661">
    <property type="component" value="Unassembled WGS sequence"/>
</dbReference>
<name>A0A9P6T3N8_9FUNG</name>
<dbReference type="AlphaFoldDB" id="A0A9P6T3N8"/>
<evidence type="ECO:0000313" key="3">
    <source>
        <dbReference type="Proteomes" id="UP000703661"/>
    </source>
</evidence>
<keyword evidence="3" id="KW-1185">Reference proteome</keyword>
<accession>A0A9P6T3N8</accession>
<evidence type="ECO:0000256" key="1">
    <source>
        <dbReference type="SAM" id="MobiDB-lite"/>
    </source>
</evidence>
<feature type="compositionally biased region" description="Polar residues" evidence="1">
    <location>
        <begin position="66"/>
        <end position="76"/>
    </location>
</feature>
<comment type="caution">
    <text evidence="2">The sequence shown here is derived from an EMBL/GenBank/DDBJ whole genome shotgun (WGS) entry which is preliminary data.</text>
</comment>
<reference evidence="2" key="1">
    <citation type="journal article" date="2020" name="Fungal Divers.">
        <title>Resolving the Mortierellaceae phylogeny through synthesis of multi-gene phylogenetics and phylogenomics.</title>
        <authorList>
            <person name="Vandepol N."/>
            <person name="Liber J."/>
            <person name="Desiro A."/>
            <person name="Na H."/>
            <person name="Kennedy M."/>
            <person name="Barry K."/>
            <person name="Grigoriev I.V."/>
            <person name="Miller A.N."/>
            <person name="O'Donnell K."/>
            <person name="Stajich J.E."/>
            <person name="Bonito G."/>
        </authorList>
    </citation>
    <scope>NUCLEOTIDE SEQUENCE</scope>
    <source>
        <strain evidence="2">NRRL 2769</strain>
    </source>
</reference>
<evidence type="ECO:0000313" key="2">
    <source>
        <dbReference type="EMBL" id="KAG0022299.1"/>
    </source>
</evidence>
<feature type="region of interest" description="Disordered" evidence="1">
    <location>
        <begin position="56"/>
        <end position="82"/>
    </location>
</feature>